<evidence type="ECO:0000256" key="4">
    <source>
        <dbReference type="ARBA" id="ARBA00022692"/>
    </source>
</evidence>
<dbReference type="InterPro" id="IPR000515">
    <property type="entry name" value="MetI-like"/>
</dbReference>
<feature type="transmembrane region" description="Helical" evidence="7">
    <location>
        <begin position="184"/>
        <end position="209"/>
    </location>
</feature>
<dbReference type="GO" id="GO:0005886">
    <property type="term" value="C:plasma membrane"/>
    <property type="evidence" value="ECO:0007669"/>
    <property type="project" value="UniProtKB-SubCell"/>
</dbReference>
<dbReference type="EMBL" id="SIMR01000001">
    <property type="protein sequence ID" value="TBC17232.1"/>
    <property type="molecule type" value="Genomic_DNA"/>
</dbReference>
<dbReference type="InterPro" id="IPR035906">
    <property type="entry name" value="MetI-like_sf"/>
</dbReference>
<feature type="transmembrane region" description="Helical" evidence="7">
    <location>
        <begin position="16"/>
        <end position="37"/>
    </location>
</feature>
<evidence type="ECO:0000256" key="3">
    <source>
        <dbReference type="ARBA" id="ARBA00022475"/>
    </source>
</evidence>
<keyword evidence="4 7" id="KW-0812">Transmembrane</keyword>
<dbReference type="GO" id="GO:0055085">
    <property type="term" value="P:transmembrane transport"/>
    <property type="evidence" value="ECO:0007669"/>
    <property type="project" value="InterPro"/>
</dbReference>
<evidence type="ECO:0000256" key="5">
    <source>
        <dbReference type="ARBA" id="ARBA00022989"/>
    </source>
</evidence>
<dbReference type="SUPFAM" id="SSF161098">
    <property type="entry name" value="MetI-like"/>
    <property type="match status" value="1"/>
</dbReference>
<feature type="transmembrane region" description="Helical" evidence="7">
    <location>
        <begin position="140"/>
        <end position="163"/>
    </location>
</feature>
<proteinExistence type="inferred from homology"/>
<comment type="subcellular location">
    <subcellularLocation>
        <location evidence="1 7">Cell membrane</location>
        <topology evidence="1 7">Multi-pass membrane protein</topology>
    </subcellularLocation>
</comment>
<dbReference type="AlphaFoldDB" id="A0AB38I8U8"/>
<keyword evidence="5 7" id="KW-1133">Transmembrane helix</keyword>
<dbReference type="CDD" id="cd06261">
    <property type="entry name" value="TM_PBP2"/>
    <property type="match status" value="1"/>
</dbReference>
<evidence type="ECO:0000259" key="8">
    <source>
        <dbReference type="PROSITE" id="PS50928"/>
    </source>
</evidence>
<keyword evidence="6 7" id="KW-0472">Membrane</keyword>
<comment type="caution">
    <text evidence="9">The sequence shown here is derived from an EMBL/GenBank/DDBJ whole genome shotgun (WGS) entry which is preliminary data.</text>
</comment>
<dbReference type="InterPro" id="IPR050901">
    <property type="entry name" value="BP-dep_ABC_trans_perm"/>
</dbReference>
<feature type="domain" description="ABC transmembrane type-1" evidence="8">
    <location>
        <begin position="72"/>
        <end position="262"/>
    </location>
</feature>
<dbReference type="PANTHER" id="PTHR32243">
    <property type="entry name" value="MALTOSE TRANSPORT SYSTEM PERMEASE-RELATED"/>
    <property type="match status" value="1"/>
</dbReference>
<sequence>MMANSQQKRQDKVRMVLGWIVGIIMAFPVFWMGLAAFKTEQDAAAIPPKLFFSPTLENFVEMNERVNYLHHALNSVLVSGTSTLLAILLAAPAAYVMAFYPTKRTRSLMLWMLSVRFMPAVGALIPVYLILVYLRMIDTLSALILITCLANLPLIVWMLFSYFKEVPAEILEAARMDGAGPITQLRYLLIPLTAPGISSTALLGMILAWNETFWCINITATKSGTLALAIASFANSEGQFWAKLSAASIASVAPILFFGWITQRQLVRGLTFGAVK</sequence>
<organism evidence="9 10">
    <name type="scientific">Rhizobium ruizarguesonis</name>
    <dbReference type="NCBI Taxonomy" id="2081791"/>
    <lineage>
        <taxon>Bacteria</taxon>
        <taxon>Pseudomonadati</taxon>
        <taxon>Pseudomonadota</taxon>
        <taxon>Alphaproteobacteria</taxon>
        <taxon>Hyphomicrobiales</taxon>
        <taxon>Rhizobiaceae</taxon>
        <taxon>Rhizobium/Agrobacterium group</taxon>
        <taxon>Rhizobium</taxon>
    </lineage>
</organism>
<keyword evidence="2 7" id="KW-0813">Transport</keyword>
<evidence type="ECO:0000256" key="6">
    <source>
        <dbReference type="ARBA" id="ARBA00023136"/>
    </source>
</evidence>
<evidence type="ECO:0000256" key="7">
    <source>
        <dbReference type="RuleBase" id="RU363032"/>
    </source>
</evidence>
<dbReference type="Proteomes" id="UP000294215">
    <property type="component" value="Unassembled WGS sequence"/>
</dbReference>
<gene>
    <name evidence="9" type="ORF">ELH40_20965</name>
</gene>
<evidence type="ECO:0000313" key="9">
    <source>
        <dbReference type="EMBL" id="TBC17232.1"/>
    </source>
</evidence>
<evidence type="ECO:0000256" key="2">
    <source>
        <dbReference type="ARBA" id="ARBA00022448"/>
    </source>
</evidence>
<dbReference type="PANTHER" id="PTHR32243:SF18">
    <property type="entry name" value="INNER MEMBRANE ABC TRANSPORTER PERMEASE PROTEIN YCJP"/>
    <property type="match status" value="1"/>
</dbReference>
<evidence type="ECO:0000313" key="10">
    <source>
        <dbReference type="Proteomes" id="UP000294215"/>
    </source>
</evidence>
<keyword evidence="3" id="KW-1003">Cell membrane</keyword>
<feature type="transmembrane region" description="Helical" evidence="7">
    <location>
        <begin position="240"/>
        <end position="261"/>
    </location>
</feature>
<feature type="transmembrane region" description="Helical" evidence="7">
    <location>
        <begin position="108"/>
        <end position="134"/>
    </location>
</feature>
<name>A0AB38I8U8_9HYPH</name>
<feature type="transmembrane region" description="Helical" evidence="7">
    <location>
        <begin position="72"/>
        <end position="96"/>
    </location>
</feature>
<accession>A0AB38I8U8</accession>
<evidence type="ECO:0000256" key="1">
    <source>
        <dbReference type="ARBA" id="ARBA00004651"/>
    </source>
</evidence>
<dbReference type="PROSITE" id="PS50928">
    <property type="entry name" value="ABC_TM1"/>
    <property type="match status" value="1"/>
</dbReference>
<dbReference type="Pfam" id="PF00528">
    <property type="entry name" value="BPD_transp_1"/>
    <property type="match status" value="1"/>
</dbReference>
<dbReference type="Gene3D" id="1.10.3720.10">
    <property type="entry name" value="MetI-like"/>
    <property type="match status" value="1"/>
</dbReference>
<comment type="similarity">
    <text evidence="7">Belongs to the binding-protein-dependent transport system permease family.</text>
</comment>
<protein>
    <submittedName>
        <fullName evidence="9">Carbohydrate ABC transporter permease</fullName>
    </submittedName>
</protein>
<reference evidence="9 10" key="1">
    <citation type="submission" date="2019-02" db="EMBL/GenBank/DDBJ databases">
        <title>The genomic architecture of introgression among sibling species of bacteria.</title>
        <authorList>
            <person name="Cavassim M.I.A."/>
            <person name="Moeskjaer S."/>
            <person name="Moslemi C."/>
            <person name="Fields B."/>
            <person name="Bachmann A."/>
            <person name="Vilhjalmsson B."/>
            <person name="Schierup M.H."/>
            <person name="Young J.P.W."/>
            <person name="Andersen S.U."/>
        </authorList>
    </citation>
    <scope>NUCLEOTIDE SEQUENCE [LARGE SCALE GENOMIC DNA]</scope>
    <source>
        <strain evidence="9 10">SM92</strain>
    </source>
</reference>